<name>A0ABR3GBY7_9PEZI</name>
<evidence type="ECO:0000256" key="1">
    <source>
        <dbReference type="ARBA" id="ARBA00022741"/>
    </source>
</evidence>
<keyword evidence="1" id="KW-0547">Nucleotide-binding</keyword>
<comment type="caution">
    <text evidence="4">The sequence shown here is derived from an EMBL/GenBank/DDBJ whole genome shotgun (WGS) entry which is preliminary data.</text>
</comment>
<keyword evidence="2" id="KW-0067">ATP-binding</keyword>
<accession>A0ABR3GBY7</accession>
<sequence>MYNDLCLEKARNSIEKPPPGVPQGVIVPGSERDGRSPVYRHWRAGSGELMRTIDPEITTIFEAFEAACRKWPDNKCLGWREQDKKTGVWGPYLWIDYKTVLKRRTDLGAGLIHLYESAGLSLRQFGIGLWSANRPEWQITDLAAMSQSLYTVSIYDTLGPSATEYIINHAELNCVVASLNHIPTLLAMKDKVPNLKFIISMDSLDDGEAAGNTKRDILGAWAEKEGVKLYSIHDVELLGQKNPRPFAPPTPEDVITVNYTSGTTGNPKGVLLTHLNAVSAASCAHMSPMYSLPGDFSLSYLPLAHIYARVTEHVQLWSGCAIGYWHGNILELTDDLKQLRPHTFISVPRLYNRFHNVIKSLTIEQGGVKGALSRQAVNTKLENLKNTSSNKHALWDRLWGNKVSAGIGFERLRACVSGSAPIAPTVIQFLRIVFSNDFIEGYGLTETYAVTLGQLAQDNSPGNVGPPCVAAECVLRDVPDMGYTSKDKPYPRGELMTRGPMVFQGYYKAPEKTAECLDADGWFATGDICRVDELGRFSIIDRVKNLLKLAQGEYVSPEKVENMYLGGMSLFQQAYVHGDPFQAFLVAIMGVDRDTFAAFAGRVLGRTIEPMNTKAINEACADATVRKAVLKEMDEIVKKGKMTGFERVRNVHLCLEPFTIENDLLTPTLKLKRPPTAIAFKAQIDALYEETLATEPKSKL</sequence>
<keyword evidence="5" id="KW-1185">Reference proteome</keyword>
<dbReference type="Pfam" id="PF00501">
    <property type="entry name" value="AMP-binding"/>
    <property type="match status" value="1"/>
</dbReference>
<dbReference type="PROSITE" id="PS00455">
    <property type="entry name" value="AMP_BINDING"/>
    <property type="match status" value="1"/>
</dbReference>
<organism evidence="4 5">
    <name type="scientific">Discina gigas</name>
    <dbReference type="NCBI Taxonomy" id="1032678"/>
    <lineage>
        <taxon>Eukaryota</taxon>
        <taxon>Fungi</taxon>
        <taxon>Dikarya</taxon>
        <taxon>Ascomycota</taxon>
        <taxon>Pezizomycotina</taxon>
        <taxon>Pezizomycetes</taxon>
        <taxon>Pezizales</taxon>
        <taxon>Discinaceae</taxon>
        <taxon>Discina</taxon>
    </lineage>
</organism>
<dbReference type="Proteomes" id="UP001447188">
    <property type="component" value="Unassembled WGS sequence"/>
</dbReference>
<reference evidence="4 5" key="1">
    <citation type="submission" date="2024-02" db="EMBL/GenBank/DDBJ databases">
        <title>Discinaceae phylogenomics.</title>
        <authorList>
            <person name="Dirks A.C."/>
            <person name="James T.Y."/>
        </authorList>
    </citation>
    <scope>NUCLEOTIDE SEQUENCE [LARGE SCALE GENOMIC DNA]</scope>
    <source>
        <strain evidence="4 5">ACD0624</strain>
    </source>
</reference>
<dbReference type="EMBL" id="JBBBZM010000129">
    <property type="protein sequence ID" value="KAL0633338.1"/>
    <property type="molecule type" value="Genomic_DNA"/>
</dbReference>
<proteinExistence type="predicted"/>
<evidence type="ECO:0000256" key="2">
    <source>
        <dbReference type="ARBA" id="ARBA00022840"/>
    </source>
</evidence>
<evidence type="ECO:0000313" key="5">
    <source>
        <dbReference type="Proteomes" id="UP001447188"/>
    </source>
</evidence>
<dbReference type="InterPro" id="IPR042099">
    <property type="entry name" value="ANL_N_sf"/>
</dbReference>
<feature type="domain" description="AMP-dependent synthetase/ligase" evidence="3">
    <location>
        <begin position="64"/>
        <end position="507"/>
    </location>
</feature>
<gene>
    <name evidence="4" type="primary">FAA2</name>
    <name evidence="4" type="ORF">Q9L58_007774</name>
</gene>
<dbReference type="PANTHER" id="PTHR43272:SF33">
    <property type="entry name" value="AMP-BINDING DOMAIN-CONTAINING PROTEIN-RELATED"/>
    <property type="match status" value="1"/>
</dbReference>
<keyword evidence="4" id="KW-0436">Ligase</keyword>
<dbReference type="Gene3D" id="3.40.50.12780">
    <property type="entry name" value="N-terminal domain of ligase-like"/>
    <property type="match status" value="1"/>
</dbReference>
<protein>
    <submittedName>
        <fullName evidence="4">Medium-chain fatty acid-CoA ligase faa2</fullName>
        <ecNumber evidence="4">6.2.1.3</ecNumber>
    </submittedName>
</protein>
<dbReference type="PANTHER" id="PTHR43272">
    <property type="entry name" value="LONG-CHAIN-FATTY-ACID--COA LIGASE"/>
    <property type="match status" value="1"/>
</dbReference>
<evidence type="ECO:0000313" key="4">
    <source>
        <dbReference type="EMBL" id="KAL0633338.1"/>
    </source>
</evidence>
<dbReference type="GO" id="GO:0004467">
    <property type="term" value="F:long-chain fatty acid-CoA ligase activity"/>
    <property type="evidence" value="ECO:0007669"/>
    <property type="project" value="UniProtKB-EC"/>
</dbReference>
<dbReference type="InterPro" id="IPR020845">
    <property type="entry name" value="AMP-binding_CS"/>
</dbReference>
<dbReference type="SUPFAM" id="SSF56801">
    <property type="entry name" value="Acetyl-CoA synthetase-like"/>
    <property type="match status" value="1"/>
</dbReference>
<evidence type="ECO:0000259" key="3">
    <source>
        <dbReference type="Pfam" id="PF00501"/>
    </source>
</evidence>
<dbReference type="EC" id="6.2.1.3" evidence="4"/>
<dbReference type="InterPro" id="IPR000873">
    <property type="entry name" value="AMP-dep_synth/lig_dom"/>
</dbReference>